<dbReference type="AlphaFoldDB" id="A0A9E9C8W6"/>
<dbReference type="PANTHER" id="PTHR38134:SF2">
    <property type="entry name" value="GALACTOKINASE"/>
    <property type="match status" value="1"/>
</dbReference>
<name>A0A9E9C8W6_9CYAN</name>
<accession>A0A9E9C8W6</accession>
<evidence type="ECO:0000313" key="1">
    <source>
        <dbReference type="EMBL" id="WAL60738.1"/>
    </source>
</evidence>
<gene>
    <name evidence="1" type="ORF">OXH18_01700</name>
</gene>
<sequence>MPQPILYAAVTNHGFGHATRTAALLAAVKRLCPEVLLILTTTAPRWLLESYLREDFIHRPQPLDIGVVQRDSITMDKVATLEKLKQIRAQEGRTIAAEVNFIRQNRVRLVMADIPPIAAAIAQAAGIPCWMVSNFGWDFVYRPWGGEFVEMADWIADRFSQCSHLFRLPLHEPMSAFPTVTDVGFTGGSPHYAEADLRTQFHITTPIERTVLLTFGGLGLEQIPYHNLQRYPDWQFITFDRQAPDLPNLLKIHQPDFRPVDFMPLCSQVVSKPGYSTFAEACRLGVPIVSITRDDFAEAPVLIAGIQDYHHHRILSPTEFFQGDWQFLQEPPRPPRRSEKLKTDGNDVIAKAIVDYLHTD</sequence>
<proteinExistence type="predicted"/>
<dbReference type="InterPro" id="IPR053205">
    <property type="entry name" value="GHMP_kinase_L-arabinokinase"/>
</dbReference>
<dbReference type="Proteomes" id="UP001163152">
    <property type="component" value="Chromosome"/>
</dbReference>
<dbReference type="EMBL" id="CP113797">
    <property type="protein sequence ID" value="WAL60738.1"/>
    <property type="molecule type" value="Genomic_DNA"/>
</dbReference>
<organism evidence="1 2">
    <name type="scientific">Thermocoleostomius sinensis A174</name>
    <dbReference type="NCBI Taxonomy" id="2016057"/>
    <lineage>
        <taxon>Bacteria</taxon>
        <taxon>Bacillati</taxon>
        <taxon>Cyanobacteriota</taxon>
        <taxon>Cyanophyceae</taxon>
        <taxon>Oculatellales</taxon>
        <taxon>Oculatellaceae</taxon>
        <taxon>Thermocoleostomius</taxon>
    </lineage>
</organism>
<keyword evidence="1" id="KW-0808">Transferase</keyword>
<dbReference type="RefSeq" id="WP_268610698.1">
    <property type="nucleotide sequence ID" value="NZ_CP113797.1"/>
</dbReference>
<evidence type="ECO:0000313" key="2">
    <source>
        <dbReference type="Proteomes" id="UP001163152"/>
    </source>
</evidence>
<dbReference type="KEGG" id="tsin:OXH18_01700"/>
<reference evidence="1" key="1">
    <citation type="submission" date="2022-12" db="EMBL/GenBank/DDBJ databases">
        <title>Polyphasic identification of a Novel Hot-Spring Cyanobacterium Ocullathermofonsia sinensis gen nov. sp. nov. and Genomic Insights on its Adaptations to the Thermal Habitat.</title>
        <authorList>
            <person name="Daroch M."/>
            <person name="Tang J."/>
            <person name="Jiang Y."/>
        </authorList>
    </citation>
    <scope>NUCLEOTIDE SEQUENCE</scope>
    <source>
        <strain evidence="1">PKUAC-SCTA174</strain>
    </source>
</reference>
<dbReference type="GO" id="GO:0016740">
    <property type="term" value="F:transferase activity"/>
    <property type="evidence" value="ECO:0007669"/>
    <property type="project" value="UniProtKB-KW"/>
</dbReference>
<dbReference type="SUPFAM" id="SSF53756">
    <property type="entry name" value="UDP-Glycosyltransferase/glycogen phosphorylase"/>
    <property type="match status" value="1"/>
</dbReference>
<dbReference type="PANTHER" id="PTHR38134">
    <property type="entry name" value="SLR1395 PROTEIN"/>
    <property type="match status" value="1"/>
</dbReference>
<protein>
    <submittedName>
        <fullName evidence="1">Glycosyl transferase</fullName>
    </submittedName>
</protein>
<keyword evidence="2" id="KW-1185">Reference proteome</keyword>